<evidence type="ECO:0000256" key="1">
    <source>
        <dbReference type="SAM" id="MobiDB-lite"/>
    </source>
</evidence>
<dbReference type="InterPro" id="IPR043796">
    <property type="entry name" value="ESX-1_EspA/EspE-like"/>
</dbReference>
<dbReference type="RefSeq" id="WP_286214918.1">
    <property type="nucleotide sequence ID" value="NZ_AP027452.1"/>
</dbReference>
<feature type="compositionally biased region" description="Basic and acidic residues" evidence="1">
    <location>
        <begin position="183"/>
        <end position="214"/>
    </location>
</feature>
<feature type="domain" description="ESX-1 secretion-associated protein EspA/EspE-like" evidence="2">
    <location>
        <begin position="18"/>
        <end position="99"/>
    </location>
</feature>
<dbReference type="Proteomes" id="UP001241092">
    <property type="component" value="Chromosome"/>
</dbReference>
<reference evidence="4" key="1">
    <citation type="submission" date="2023-03" db="EMBL/GenBank/DDBJ databases">
        <title>Draft genome sequence of a Mycolicibacterium mageritense strain H4_3_1 isolated from a hybrid biological-inorganic system reactor.</title>
        <authorList>
            <person name="Feng X."/>
            <person name="Kazama D."/>
            <person name="Sato K."/>
            <person name="Kobayashi H."/>
        </authorList>
    </citation>
    <scope>NUCLEOTIDE SEQUENCE</scope>
    <source>
        <strain evidence="4">H4_3_1</strain>
    </source>
</reference>
<proteinExistence type="predicted"/>
<dbReference type="InterPro" id="IPR057037">
    <property type="entry name" value="TPR_rep_actino"/>
</dbReference>
<feature type="domain" description="TPR repeat" evidence="3">
    <location>
        <begin position="246"/>
        <end position="474"/>
    </location>
</feature>
<evidence type="ECO:0000313" key="5">
    <source>
        <dbReference type="Proteomes" id="UP001241092"/>
    </source>
</evidence>
<dbReference type="Pfam" id="PF23275">
    <property type="entry name" value="TPR_23"/>
    <property type="match status" value="1"/>
</dbReference>
<sequence>MGALDAFYSTWSDARATFGQGTPQDGALLDNSSKLTQMKTGVEAAAPDGRWQGPASEAYAAKNKEHAGVYGKLAELDQKMAAEVTKAANVVTTGRQNLDTVKSWVDSAANSIPPGTSAADRDNKLLSIATQGISKISDVITTSNAAMSAIGGRVDTIKGAWHGIGGNLPGGPKEGPIDPNTPGEEKKKDGESKDGKDEGKDEKKGSPDDPAIKEQARKDVDAALKGDKDAQQRVRLTLDSISDAKLAGKEKLDPTQAAYLSQMQAQQKLRSVEQLDEAAKKGAGDIMANSWNLMSNPNIEFPKTESVDGALQSNEMVKGGFDKLPDGVRSTLESPGIQQSENLQKIADIANSGNGEKFATNTDFNRGMMHKVADMMESPEWRADDPGFNLPGSWPWDYKDDARPPHADLERAASAAMNAVHYDHQVVHDAVTGNVEPGNEFREKFKINSDHFMYNLTHEAWDDKGVAAGSLFDWMDNSAEGQESKIAGETARTLSEYLGSNPELNSLNADNTVGLYGTHSLGEVNPNLVRGMAEGLTPYVNNIAGTDGGLPSFGGMLDDPNPVRDGTLPEAKNLFSVLNTDSEAGKIINGAALGQALLHDTAYAQHPDSSERPNTLYDSATLRALVDVGLENNIDTTNKNQAAIEQELYKAKSAAYDFGLEGLTAGAGAAIPGAGGEISSEILSQLGPAAKDSIIGPEPPEAGQPEPIARFAPERAEAEMLNTLNSIGTPIMDLPPEYRGENGRILSFDEMYAKDSTLTPGEYGRAVNVAINHTLGFDFQDTHYKDRYDAVTADKTPDPKKK</sequence>
<accession>A0AAI8TTS1</accession>
<name>A0AAI8TTS1_MYCME</name>
<evidence type="ECO:0008006" key="6">
    <source>
        <dbReference type="Google" id="ProtNLM"/>
    </source>
</evidence>
<dbReference type="AlphaFoldDB" id="A0AAI8TTS1"/>
<dbReference type="EMBL" id="AP027452">
    <property type="protein sequence ID" value="BDY28402.1"/>
    <property type="molecule type" value="Genomic_DNA"/>
</dbReference>
<protein>
    <recommendedName>
        <fullName evidence="6">ESX-1 secretion-associated protein EspA/EspE-like domain-containing protein</fullName>
    </recommendedName>
</protein>
<feature type="region of interest" description="Disordered" evidence="1">
    <location>
        <begin position="162"/>
        <end position="214"/>
    </location>
</feature>
<evidence type="ECO:0000259" key="3">
    <source>
        <dbReference type="Pfam" id="PF23275"/>
    </source>
</evidence>
<evidence type="ECO:0000313" key="4">
    <source>
        <dbReference type="EMBL" id="BDY28402.1"/>
    </source>
</evidence>
<gene>
    <name evidence="4" type="ORF">hbim_02336</name>
</gene>
<feature type="compositionally biased region" description="Gly residues" evidence="1">
    <location>
        <begin position="162"/>
        <end position="173"/>
    </location>
</feature>
<evidence type="ECO:0000259" key="2">
    <source>
        <dbReference type="Pfam" id="PF18879"/>
    </source>
</evidence>
<organism evidence="4 5">
    <name type="scientific">Mycolicibacterium mageritense</name>
    <name type="common">Mycobacterium mageritense</name>
    <dbReference type="NCBI Taxonomy" id="53462"/>
    <lineage>
        <taxon>Bacteria</taxon>
        <taxon>Bacillati</taxon>
        <taxon>Actinomycetota</taxon>
        <taxon>Actinomycetes</taxon>
        <taxon>Mycobacteriales</taxon>
        <taxon>Mycobacteriaceae</taxon>
        <taxon>Mycolicibacterium</taxon>
    </lineage>
</organism>
<dbReference type="Pfam" id="PF18879">
    <property type="entry name" value="EspA_EspE"/>
    <property type="match status" value="1"/>
</dbReference>